<dbReference type="GO" id="GO:0071596">
    <property type="term" value="P:ubiquitin-dependent protein catabolic process via the N-end rule pathway"/>
    <property type="evidence" value="ECO:0007669"/>
    <property type="project" value="UniProtKB-UniRule"/>
</dbReference>
<comment type="function">
    <text evidence="1">Ubiquitin ligase protein which is a component of the N-end rule pathway. Recognizes and binds to proteins bearing specific N-terminal residues that are destabilizing according to the N-end rule, leading to their ubiquitination and subsequent degradation.</text>
</comment>
<dbReference type="GO" id="GO:0008270">
    <property type="term" value="F:zinc ion binding"/>
    <property type="evidence" value="ECO:0007669"/>
    <property type="project" value="UniProtKB-UniRule"/>
</dbReference>
<name>A0A979FQN8_HYAAZ</name>
<keyword evidence="1" id="KW-0808">Transferase</keyword>
<comment type="catalytic activity">
    <reaction evidence="1">
        <text>S-ubiquitinyl-[E2 ubiquitin-conjugating enzyme]-L-cysteine + [acceptor protein]-L-lysine = [E2 ubiquitin-conjugating enzyme]-L-cysteine + N(6)-ubiquitinyl-[acceptor protein]-L-lysine.</text>
        <dbReference type="EC" id="2.3.2.27"/>
    </reaction>
</comment>
<dbReference type="InterPro" id="IPR039164">
    <property type="entry name" value="UBR1-like"/>
</dbReference>
<sequence>MSVSYSPFIPPQDAFTRSFVCHYGRMSDAFTRSFVCHYGRTHHSYPSQDAFTRSFVCHYGRICHMLNNSSDFVSASHRAVHVSVQLFSDQKLALRMVQDYPLLDVLVVCIQRIFEQAQVDFKLNEMDPSLAPLRIVDIRHRIMRKQCFWPFVSDLNNLLGHRPIATMLISNLWLRNQFFSYIAAYQFMNPVDRRVQSYEGHVGGEEPPYLSGVSCELEVISIGVWNLLGHLDDPHDEQCVSHMMVLVDCARKALLDWFKKIGFSGVDTAAEVLSFHLPLHRVLALYLSHATRVLRIPLARLVPSFEVLSLAIAHPLKVQLIYQETLIGLHKSPLFDIPNQVSAFIHITMGHITICTDLYILQLAAAHLRPQAVVMATLH</sequence>
<dbReference type="RefSeq" id="XP_047739430.1">
    <property type="nucleotide sequence ID" value="XM_047883474.1"/>
</dbReference>
<keyword evidence="2" id="KW-1185">Reference proteome</keyword>
<dbReference type="AlphaFoldDB" id="A0A979FQN8"/>
<dbReference type="PANTHER" id="PTHR21497">
    <property type="entry name" value="UBIQUITIN LIGASE E3 ALPHA-RELATED"/>
    <property type="match status" value="1"/>
</dbReference>
<comment type="similarity">
    <text evidence="1">Belongs to the E3 ubiquitin-protein ligase UBR1-like family.</text>
</comment>
<reference evidence="3" key="1">
    <citation type="submission" date="2025-08" db="UniProtKB">
        <authorList>
            <consortium name="RefSeq"/>
        </authorList>
    </citation>
    <scope>IDENTIFICATION</scope>
    <source>
        <tissue evidence="3">Whole organism</tissue>
    </source>
</reference>
<dbReference type="OrthoDB" id="15304at2759"/>
<dbReference type="GO" id="GO:0000151">
    <property type="term" value="C:ubiquitin ligase complex"/>
    <property type="evidence" value="ECO:0007669"/>
    <property type="project" value="TreeGrafter"/>
</dbReference>
<dbReference type="Proteomes" id="UP000694843">
    <property type="component" value="Unplaced"/>
</dbReference>
<dbReference type="PANTHER" id="PTHR21497:SF39">
    <property type="entry name" value="E3 UBIQUITIN-PROTEIN LIGASE UBR3"/>
    <property type="match status" value="1"/>
</dbReference>
<proteinExistence type="inferred from homology"/>
<evidence type="ECO:0000313" key="3">
    <source>
        <dbReference type="RefSeq" id="XP_047739430.1"/>
    </source>
</evidence>
<protein>
    <recommendedName>
        <fullName evidence="1">E3 ubiquitin-protein ligase</fullName>
        <ecNumber evidence="1">2.3.2.27</ecNumber>
    </recommendedName>
</protein>
<accession>A0A979FQN8</accession>
<keyword evidence="1" id="KW-0833">Ubl conjugation pathway</keyword>
<keyword evidence="1" id="KW-0863">Zinc-finger</keyword>
<evidence type="ECO:0000313" key="2">
    <source>
        <dbReference type="Proteomes" id="UP000694843"/>
    </source>
</evidence>
<dbReference type="GO" id="GO:0061630">
    <property type="term" value="F:ubiquitin protein ligase activity"/>
    <property type="evidence" value="ECO:0007669"/>
    <property type="project" value="UniProtKB-UniRule"/>
</dbReference>
<organism evidence="2 3">
    <name type="scientific">Hyalella azteca</name>
    <name type="common">Amphipod</name>
    <dbReference type="NCBI Taxonomy" id="294128"/>
    <lineage>
        <taxon>Eukaryota</taxon>
        <taxon>Metazoa</taxon>
        <taxon>Ecdysozoa</taxon>
        <taxon>Arthropoda</taxon>
        <taxon>Crustacea</taxon>
        <taxon>Multicrustacea</taxon>
        <taxon>Malacostraca</taxon>
        <taxon>Eumalacostraca</taxon>
        <taxon>Peracarida</taxon>
        <taxon>Amphipoda</taxon>
        <taxon>Senticaudata</taxon>
        <taxon>Talitrida</taxon>
        <taxon>Talitroidea</taxon>
        <taxon>Hyalellidae</taxon>
        <taxon>Hyalella</taxon>
    </lineage>
</organism>
<dbReference type="EC" id="2.3.2.27" evidence="1"/>
<dbReference type="GO" id="GO:0016567">
    <property type="term" value="P:protein ubiquitination"/>
    <property type="evidence" value="ECO:0007669"/>
    <property type="project" value="UniProtKB-UniRule"/>
</dbReference>
<keyword evidence="1" id="KW-0862">Zinc</keyword>
<evidence type="ECO:0000256" key="1">
    <source>
        <dbReference type="RuleBase" id="RU366018"/>
    </source>
</evidence>
<comment type="pathway">
    <text evidence="1">Protein modification; protein ubiquitination.</text>
</comment>
<dbReference type="KEGG" id="hazt:108674357"/>
<feature type="non-terminal residue" evidence="3">
    <location>
        <position position="379"/>
    </location>
</feature>
<dbReference type="GO" id="GO:0005737">
    <property type="term" value="C:cytoplasm"/>
    <property type="evidence" value="ECO:0007669"/>
    <property type="project" value="TreeGrafter"/>
</dbReference>
<gene>
    <name evidence="3" type="primary">LOC108674357</name>
</gene>
<keyword evidence="1" id="KW-0479">Metal-binding</keyword>
<dbReference type="GeneID" id="108674357"/>